<dbReference type="InParanoid" id="A0A1Y1WYJ2"/>
<evidence type="ECO:0000256" key="1">
    <source>
        <dbReference type="ARBA" id="ARBA00004141"/>
    </source>
</evidence>
<organism evidence="7 8">
    <name type="scientific">Basidiobolus meristosporus CBS 931.73</name>
    <dbReference type="NCBI Taxonomy" id="1314790"/>
    <lineage>
        <taxon>Eukaryota</taxon>
        <taxon>Fungi</taxon>
        <taxon>Fungi incertae sedis</taxon>
        <taxon>Zoopagomycota</taxon>
        <taxon>Entomophthoromycotina</taxon>
        <taxon>Basidiobolomycetes</taxon>
        <taxon>Basidiobolales</taxon>
        <taxon>Basidiobolaceae</taxon>
        <taxon>Basidiobolus</taxon>
    </lineage>
</organism>
<dbReference type="STRING" id="1314790.A0A1Y1WYJ2"/>
<evidence type="ECO:0000256" key="2">
    <source>
        <dbReference type="ARBA" id="ARBA00006945"/>
    </source>
</evidence>
<dbReference type="GO" id="GO:0016020">
    <property type="term" value="C:membrane"/>
    <property type="evidence" value="ECO:0007669"/>
    <property type="project" value="UniProtKB-SubCell"/>
</dbReference>
<dbReference type="OrthoDB" id="7859621at2759"/>
<dbReference type="FunCoup" id="A0A1Y1WYJ2">
    <property type="interactions" value="585"/>
</dbReference>
<keyword evidence="4 6" id="KW-1133">Transmembrane helix</keyword>
<keyword evidence="5 6" id="KW-0472">Membrane</keyword>
<dbReference type="AlphaFoldDB" id="A0A1Y1WYJ2"/>
<accession>A0A1Y1WYJ2</accession>
<feature type="transmembrane region" description="Helical" evidence="6">
    <location>
        <begin position="245"/>
        <end position="264"/>
    </location>
</feature>
<evidence type="ECO:0000313" key="7">
    <source>
        <dbReference type="EMBL" id="ORX78649.1"/>
    </source>
</evidence>
<name>A0A1Y1WYJ2_9FUNG</name>
<feature type="transmembrane region" description="Helical" evidence="6">
    <location>
        <begin position="182"/>
        <end position="201"/>
    </location>
</feature>
<dbReference type="InterPro" id="IPR002995">
    <property type="entry name" value="Surf4"/>
</dbReference>
<evidence type="ECO:0000256" key="6">
    <source>
        <dbReference type="SAM" id="Phobius"/>
    </source>
</evidence>
<proteinExistence type="inferred from homology"/>
<feature type="transmembrane region" description="Helical" evidence="6">
    <location>
        <begin position="157"/>
        <end position="176"/>
    </location>
</feature>
<feature type="transmembrane region" description="Helical" evidence="6">
    <location>
        <begin position="93"/>
        <end position="112"/>
    </location>
</feature>
<sequence>MEQVKRTTSQLEDLIAGIAAPIKPYIPIIARFLLVVTFLEDSIRIIFQWSDQLRYLEKYRGFYWGFSHFFLAFNVLTMFIGSFMAITKKHTQYAVIGLFCVIVSQTLGYGLLFDFKFFLRNLSLIGGLLMLLADVLHKRQTVFAGLPSVSEIDKSTYFQLAGRILLIFLFMSFVFAGEMTPLRIFSSIVGFIACIMVVVGFKAKWSALFLVLFLSIFNVIINNWWSIHHAHPSRDFVKYDFFQTLSVMGGLMLLVSMGPGGLSVDEKKKMI</sequence>
<comment type="caution">
    <text evidence="7">The sequence shown here is derived from an EMBL/GenBank/DDBJ whole genome shotgun (WGS) entry which is preliminary data.</text>
</comment>
<protein>
    <submittedName>
        <fullName evidence="7">SURF4-domain-containing protein</fullName>
    </submittedName>
</protein>
<keyword evidence="8" id="KW-1185">Reference proteome</keyword>
<evidence type="ECO:0000256" key="3">
    <source>
        <dbReference type="ARBA" id="ARBA00022692"/>
    </source>
</evidence>
<dbReference type="Pfam" id="PF02077">
    <property type="entry name" value="SURF4"/>
    <property type="match status" value="1"/>
</dbReference>
<feature type="transmembrane region" description="Helical" evidence="6">
    <location>
        <begin position="208"/>
        <end position="225"/>
    </location>
</feature>
<keyword evidence="3 6" id="KW-0812">Transmembrane</keyword>
<feature type="transmembrane region" description="Helical" evidence="6">
    <location>
        <begin position="62"/>
        <end position="86"/>
    </location>
</feature>
<comment type="subcellular location">
    <subcellularLocation>
        <location evidence="1">Membrane</location>
        <topology evidence="1">Multi-pass membrane protein</topology>
    </subcellularLocation>
</comment>
<evidence type="ECO:0000256" key="4">
    <source>
        <dbReference type="ARBA" id="ARBA00022989"/>
    </source>
</evidence>
<dbReference type="Proteomes" id="UP000193498">
    <property type="component" value="Unassembled WGS sequence"/>
</dbReference>
<gene>
    <name evidence="7" type="ORF">K493DRAFT_342781</name>
</gene>
<evidence type="ECO:0000313" key="8">
    <source>
        <dbReference type="Proteomes" id="UP000193498"/>
    </source>
</evidence>
<evidence type="ECO:0000256" key="5">
    <source>
        <dbReference type="ARBA" id="ARBA00023136"/>
    </source>
</evidence>
<reference evidence="7 8" key="1">
    <citation type="submission" date="2016-07" db="EMBL/GenBank/DDBJ databases">
        <title>Pervasive Adenine N6-methylation of Active Genes in Fungi.</title>
        <authorList>
            <consortium name="DOE Joint Genome Institute"/>
            <person name="Mondo S.J."/>
            <person name="Dannebaum R.O."/>
            <person name="Kuo R.C."/>
            <person name="Labutti K."/>
            <person name="Haridas S."/>
            <person name="Kuo A."/>
            <person name="Salamov A."/>
            <person name="Ahrendt S.R."/>
            <person name="Lipzen A."/>
            <person name="Sullivan W."/>
            <person name="Andreopoulos W.B."/>
            <person name="Clum A."/>
            <person name="Lindquist E."/>
            <person name="Daum C."/>
            <person name="Ramamoorthy G.K."/>
            <person name="Gryganskyi A."/>
            <person name="Culley D."/>
            <person name="Magnuson J.K."/>
            <person name="James T.Y."/>
            <person name="O'Malley M.A."/>
            <person name="Stajich J.E."/>
            <person name="Spatafora J.W."/>
            <person name="Visel A."/>
            <person name="Grigoriev I.V."/>
        </authorList>
    </citation>
    <scope>NUCLEOTIDE SEQUENCE [LARGE SCALE GENOMIC DNA]</scope>
    <source>
        <strain evidence="7 8">CBS 931.73</strain>
    </source>
</reference>
<dbReference type="EMBL" id="MCFE01000816">
    <property type="protein sequence ID" value="ORX78649.1"/>
    <property type="molecule type" value="Genomic_DNA"/>
</dbReference>
<comment type="similarity">
    <text evidence="2">Belongs to the SURF4 family.</text>
</comment>